<accession>A0A8W7PWH3</accession>
<proteinExistence type="predicted"/>
<evidence type="ECO:0000256" key="1">
    <source>
        <dbReference type="SAM" id="MobiDB-lite"/>
    </source>
</evidence>
<sequence>MVTEQRDKIYDNDPEASSVDIDSDSSYHFKSSSMASGEGGMMARARSTPLAAAGKPVTLEGRVQLEELLFDLAQREGMVVAFARRLTFFGVPALVRSAQDQIARTLQLLPDAATRRHQLAGQLERRLGMPQRHIEPAGRVGPQIETVGEVALEHDGVRAEQPVHAPGHVQTLGERGDRGQDGVHAQQHEPVLLQDVRVLAMQAAVLGAGPLHRLADQHVGQIVALLRDAEQRDQLQHVDDVTLGRCVVPVGGGGERPQRPLVAAVVVLHVVVVAAELQLRGRLADLLQERVQPLDGVGGARRQAGTDLGAQQPHQTLQLQGAGGGRYQQPEQVLRERQYLGAAPAPAGLVQVVAEPERLEHPRPDARLVARFALAQRRHAQLGAQHITVVVGQVAQDGGPAGGAGRLPQTLLQRVVVRCVPVEQLHEQDRIGELVAQHAPQLGIAAHAVEDGRQQRGRQELQLHQPFLAALLLLRPRPAHALDERADARLLQRGRVFRHDPDAAEAGLVHRLEQFRNHAMFTLTPFT</sequence>
<evidence type="ECO:0000313" key="2">
    <source>
        <dbReference type="EnsemblMetazoa" id="ACOM037947-PA.1"/>
    </source>
</evidence>
<feature type="region of interest" description="Disordered" evidence="1">
    <location>
        <begin position="1"/>
        <end position="24"/>
    </location>
</feature>
<reference evidence="2" key="1">
    <citation type="submission" date="2022-08" db="UniProtKB">
        <authorList>
            <consortium name="EnsemblMetazoa"/>
        </authorList>
    </citation>
    <scope>IDENTIFICATION</scope>
</reference>
<dbReference type="Proteomes" id="UP000075882">
    <property type="component" value="Unassembled WGS sequence"/>
</dbReference>
<dbReference type="AlphaFoldDB" id="A0A8W7PWH3"/>
<dbReference type="EnsemblMetazoa" id="ACOM037947-RA">
    <property type="protein sequence ID" value="ACOM037947-PA.1"/>
    <property type="gene ID" value="ACOM037947"/>
</dbReference>
<protein>
    <submittedName>
        <fullName evidence="2">Uncharacterized protein</fullName>
    </submittedName>
</protein>
<organism evidence="2">
    <name type="scientific">Anopheles coluzzii</name>
    <name type="common">African malaria mosquito</name>
    <dbReference type="NCBI Taxonomy" id="1518534"/>
    <lineage>
        <taxon>Eukaryota</taxon>
        <taxon>Metazoa</taxon>
        <taxon>Ecdysozoa</taxon>
        <taxon>Arthropoda</taxon>
        <taxon>Hexapoda</taxon>
        <taxon>Insecta</taxon>
        <taxon>Pterygota</taxon>
        <taxon>Neoptera</taxon>
        <taxon>Endopterygota</taxon>
        <taxon>Diptera</taxon>
        <taxon>Nematocera</taxon>
        <taxon>Culicoidea</taxon>
        <taxon>Culicidae</taxon>
        <taxon>Anophelinae</taxon>
        <taxon>Anopheles</taxon>
    </lineage>
</organism>
<feature type="compositionally biased region" description="Basic and acidic residues" evidence="1">
    <location>
        <begin position="1"/>
        <end position="11"/>
    </location>
</feature>
<name>A0A8W7PWH3_ANOCL</name>